<dbReference type="AlphaFoldDB" id="A0A1M5WXE6"/>
<dbReference type="GO" id="GO:0009253">
    <property type="term" value="P:peptidoglycan catabolic process"/>
    <property type="evidence" value="ECO:0007669"/>
    <property type="project" value="InterPro"/>
</dbReference>
<dbReference type="InterPro" id="IPR002508">
    <property type="entry name" value="MurNAc-LAA_cat"/>
</dbReference>
<dbReference type="SUPFAM" id="SSF53187">
    <property type="entry name" value="Zn-dependent exopeptidases"/>
    <property type="match status" value="1"/>
</dbReference>
<dbReference type="Proteomes" id="UP000184447">
    <property type="component" value="Unassembled WGS sequence"/>
</dbReference>
<evidence type="ECO:0000313" key="3">
    <source>
        <dbReference type="Proteomes" id="UP000184447"/>
    </source>
</evidence>
<gene>
    <name evidence="2" type="ORF">SAMN02745207_03164</name>
</gene>
<reference evidence="2 3" key="1">
    <citation type="submission" date="2016-11" db="EMBL/GenBank/DDBJ databases">
        <authorList>
            <person name="Jaros S."/>
            <person name="Januszkiewicz K."/>
            <person name="Wedrychowicz H."/>
        </authorList>
    </citation>
    <scope>NUCLEOTIDE SEQUENCE [LARGE SCALE GENOMIC DNA]</scope>
    <source>
        <strain evidence="2 3">DSM 8605</strain>
    </source>
</reference>
<evidence type="ECO:0000313" key="2">
    <source>
        <dbReference type="EMBL" id="SHH91824.1"/>
    </source>
</evidence>
<dbReference type="STRING" id="1121316.SAMN02745207_03164"/>
<dbReference type="Pfam" id="PF01520">
    <property type="entry name" value="Amidase_3"/>
    <property type="match status" value="1"/>
</dbReference>
<feature type="domain" description="MurNAc-LAA" evidence="1">
    <location>
        <begin position="2"/>
        <end position="100"/>
    </location>
</feature>
<keyword evidence="3" id="KW-1185">Reference proteome</keyword>
<evidence type="ECO:0000259" key="1">
    <source>
        <dbReference type="Pfam" id="PF01520"/>
    </source>
</evidence>
<dbReference type="Gene3D" id="3.40.630.40">
    <property type="entry name" value="Zn-dependent exopeptidases"/>
    <property type="match status" value="1"/>
</dbReference>
<organism evidence="2 3">
    <name type="scientific">Clostridium grantii DSM 8605</name>
    <dbReference type="NCBI Taxonomy" id="1121316"/>
    <lineage>
        <taxon>Bacteria</taxon>
        <taxon>Bacillati</taxon>
        <taxon>Bacillota</taxon>
        <taxon>Clostridia</taxon>
        <taxon>Eubacteriales</taxon>
        <taxon>Clostridiaceae</taxon>
        <taxon>Clostridium</taxon>
    </lineage>
</organism>
<dbReference type="GO" id="GO:0008745">
    <property type="term" value="F:N-acetylmuramoyl-L-alanine amidase activity"/>
    <property type="evidence" value="ECO:0007669"/>
    <property type="project" value="InterPro"/>
</dbReference>
<protein>
    <submittedName>
        <fullName evidence="2">N-acetylmuramoyl-L-alanine amidase</fullName>
    </submittedName>
</protein>
<dbReference type="CDD" id="cd02696">
    <property type="entry name" value="MurNAc-LAA"/>
    <property type="match status" value="1"/>
</dbReference>
<dbReference type="EMBL" id="FQXM01000021">
    <property type="protein sequence ID" value="SHH91824.1"/>
    <property type="molecule type" value="Genomic_DNA"/>
</dbReference>
<accession>A0A1M5WXE6</accession>
<sequence>MEKYLIDAGYKVILTRRSNSETFSNIERAEIGNENDADLVVRIHAYGSNNQSINGASMLVPGDVGYADDICEVSEQYGRSILDAMTDEVGMKNRGIVEKKILEDLTGLKSLSFWVKWDLCQIHKKISC</sequence>
<proteinExistence type="predicted"/>
<dbReference type="OrthoDB" id="43070at2"/>
<name>A0A1M5WXE6_9CLOT</name>